<protein>
    <submittedName>
        <fullName evidence="5">Cerebellin 20</fullName>
    </submittedName>
</protein>
<organism evidence="5 6">
    <name type="scientific">Cynoglossus semilaevis</name>
    <name type="common">Tongue sole</name>
    <dbReference type="NCBI Taxonomy" id="244447"/>
    <lineage>
        <taxon>Eukaryota</taxon>
        <taxon>Metazoa</taxon>
        <taxon>Chordata</taxon>
        <taxon>Craniata</taxon>
        <taxon>Vertebrata</taxon>
        <taxon>Euteleostomi</taxon>
        <taxon>Actinopterygii</taxon>
        <taxon>Neopterygii</taxon>
        <taxon>Teleostei</taxon>
        <taxon>Neoteleostei</taxon>
        <taxon>Acanthomorphata</taxon>
        <taxon>Carangaria</taxon>
        <taxon>Pleuronectiformes</taxon>
        <taxon>Pleuronectoidei</taxon>
        <taxon>Cynoglossidae</taxon>
        <taxon>Cynoglossinae</taxon>
        <taxon>Cynoglossus</taxon>
    </lineage>
</organism>
<keyword evidence="3" id="KW-0732">Signal</keyword>
<dbReference type="InterPro" id="IPR001073">
    <property type="entry name" value="C1q_dom"/>
</dbReference>
<dbReference type="Proteomes" id="UP000265120">
    <property type="component" value="Chromosome 4"/>
</dbReference>
<dbReference type="FunCoup" id="A0A3P8W953">
    <property type="interactions" value="1"/>
</dbReference>
<dbReference type="InParanoid" id="A0A3P8W953"/>
<evidence type="ECO:0000313" key="6">
    <source>
        <dbReference type="Proteomes" id="UP000265120"/>
    </source>
</evidence>
<dbReference type="PANTHER" id="PTHR22923">
    <property type="entry name" value="CEREBELLIN-RELATED"/>
    <property type="match status" value="1"/>
</dbReference>
<comment type="subcellular location">
    <subcellularLocation>
        <location evidence="1">Secreted</location>
    </subcellularLocation>
</comment>
<dbReference type="AlphaFoldDB" id="A0A3P8W953"/>
<sequence length="255" mass="27985">MCRGSSKRRLRQFTITSVESNYFTMENMKGAVLLCLLGSSLLQANRFSWIGPSKSMDIFDSRDNVCLTDQTSCGCCLMQQQIQRVETFFNQSLNKLETELAKTRNALDNFRASRSAFSVALTNQPGWFCLGPFNDDKVVTYKDEFINLGNGYNVDSGVFTVPRSGVYSIALTVYSGGTIPPNALTVCASLQVNGVVVARPKEQNTQDKEDSATVVLSLHLNAGDQVAVVLPAGCSLCDNKSHYNTFTGFLLYATT</sequence>
<dbReference type="InterPro" id="IPR050822">
    <property type="entry name" value="Cerebellin_Synaptic_Org"/>
</dbReference>
<name>A0A3P8W953_CYNSE</name>
<evidence type="ECO:0000259" key="4">
    <source>
        <dbReference type="PROSITE" id="PS50871"/>
    </source>
</evidence>
<dbReference type="GO" id="GO:0045202">
    <property type="term" value="C:synapse"/>
    <property type="evidence" value="ECO:0007669"/>
    <property type="project" value="TreeGrafter"/>
</dbReference>
<dbReference type="Ensembl" id="ENSCSET00000023310.1">
    <property type="protein sequence ID" value="ENSCSEP00000023012.1"/>
    <property type="gene ID" value="ENSCSEG00000014674.1"/>
</dbReference>
<evidence type="ECO:0000313" key="5">
    <source>
        <dbReference type="Ensembl" id="ENSCSEP00000023012.1"/>
    </source>
</evidence>
<feature type="domain" description="C1q" evidence="4">
    <location>
        <begin position="110"/>
        <end position="255"/>
    </location>
</feature>
<dbReference type="Pfam" id="PF00386">
    <property type="entry name" value="C1q"/>
    <property type="match status" value="1"/>
</dbReference>
<keyword evidence="2" id="KW-0964">Secreted</keyword>
<dbReference type="GO" id="GO:0099558">
    <property type="term" value="P:maintenance of synapse structure"/>
    <property type="evidence" value="ECO:0007669"/>
    <property type="project" value="TreeGrafter"/>
</dbReference>
<dbReference type="GO" id="GO:0005576">
    <property type="term" value="C:extracellular region"/>
    <property type="evidence" value="ECO:0007669"/>
    <property type="project" value="UniProtKB-SubCell"/>
</dbReference>
<dbReference type="SMART" id="SM00110">
    <property type="entry name" value="C1Q"/>
    <property type="match status" value="1"/>
</dbReference>
<accession>A0A3P8W953</accession>
<dbReference type="PROSITE" id="PS50871">
    <property type="entry name" value="C1Q"/>
    <property type="match status" value="1"/>
</dbReference>
<evidence type="ECO:0000256" key="1">
    <source>
        <dbReference type="ARBA" id="ARBA00004613"/>
    </source>
</evidence>
<keyword evidence="6" id="KW-1185">Reference proteome</keyword>
<dbReference type="SUPFAM" id="SSF49842">
    <property type="entry name" value="TNF-like"/>
    <property type="match status" value="1"/>
</dbReference>
<proteinExistence type="predicted"/>
<reference evidence="5" key="2">
    <citation type="submission" date="2025-08" db="UniProtKB">
        <authorList>
            <consortium name="Ensembl"/>
        </authorList>
    </citation>
    <scope>IDENTIFICATION</scope>
</reference>
<evidence type="ECO:0000256" key="2">
    <source>
        <dbReference type="ARBA" id="ARBA00022525"/>
    </source>
</evidence>
<dbReference type="Gene3D" id="2.60.120.40">
    <property type="match status" value="1"/>
</dbReference>
<reference evidence="5" key="3">
    <citation type="submission" date="2025-09" db="UniProtKB">
        <authorList>
            <consortium name="Ensembl"/>
        </authorList>
    </citation>
    <scope>IDENTIFICATION</scope>
</reference>
<dbReference type="InterPro" id="IPR008983">
    <property type="entry name" value="Tumour_necrosis_fac-like_dom"/>
</dbReference>
<dbReference type="PANTHER" id="PTHR22923:SF103">
    <property type="entry name" value="CEREBELLIN 20-RELATED"/>
    <property type="match status" value="1"/>
</dbReference>
<dbReference type="GeneTree" id="ENSGT00940000163520"/>
<evidence type="ECO:0000256" key="3">
    <source>
        <dbReference type="ARBA" id="ARBA00022729"/>
    </source>
</evidence>
<reference evidence="5 6" key="1">
    <citation type="journal article" date="2014" name="Nat. Genet.">
        <title>Whole-genome sequence of a flatfish provides insights into ZW sex chromosome evolution and adaptation to a benthic lifestyle.</title>
        <authorList>
            <person name="Chen S."/>
            <person name="Zhang G."/>
            <person name="Shao C."/>
            <person name="Huang Q."/>
            <person name="Liu G."/>
            <person name="Zhang P."/>
            <person name="Song W."/>
            <person name="An N."/>
            <person name="Chalopin D."/>
            <person name="Volff J.N."/>
            <person name="Hong Y."/>
            <person name="Li Q."/>
            <person name="Sha Z."/>
            <person name="Zhou H."/>
            <person name="Xie M."/>
            <person name="Yu Q."/>
            <person name="Liu Y."/>
            <person name="Xiang H."/>
            <person name="Wang N."/>
            <person name="Wu K."/>
            <person name="Yang C."/>
            <person name="Zhou Q."/>
            <person name="Liao X."/>
            <person name="Yang L."/>
            <person name="Hu Q."/>
            <person name="Zhang J."/>
            <person name="Meng L."/>
            <person name="Jin L."/>
            <person name="Tian Y."/>
            <person name="Lian J."/>
            <person name="Yang J."/>
            <person name="Miao G."/>
            <person name="Liu S."/>
            <person name="Liang Z."/>
            <person name="Yan F."/>
            <person name="Li Y."/>
            <person name="Sun B."/>
            <person name="Zhang H."/>
            <person name="Zhang J."/>
            <person name="Zhu Y."/>
            <person name="Du M."/>
            <person name="Zhao Y."/>
            <person name="Schartl M."/>
            <person name="Tang Q."/>
            <person name="Wang J."/>
        </authorList>
    </citation>
    <scope>NUCLEOTIDE SEQUENCE</scope>
</reference>